<dbReference type="EMBL" id="SWDB01000018">
    <property type="protein sequence ID" value="TKB45598.1"/>
    <property type="molecule type" value="Genomic_DNA"/>
</dbReference>
<name>A0A4U1B637_9GAMM</name>
<dbReference type="GO" id="GO:0046872">
    <property type="term" value="F:metal ion binding"/>
    <property type="evidence" value="ECO:0007669"/>
    <property type="project" value="UniProtKB-KW"/>
</dbReference>
<feature type="region of interest" description="Disordered" evidence="5">
    <location>
        <begin position="136"/>
        <end position="155"/>
    </location>
</feature>
<evidence type="ECO:0000256" key="5">
    <source>
        <dbReference type="SAM" id="MobiDB-lite"/>
    </source>
</evidence>
<dbReference type="AlphaFoldDB" id="A0A4U1B637"/>
<dbReference type="Gene3D" id="1.10.760.10">
    <property type="entry name" value="Cytochrome c-like domain"/>
    <property type="match status" value="2"/>
</dbReference>
<evidence type="ECO:0000313" key="8">
    <source>
        <dbReference type="Proteomes" id="UP000307999"/>
    </source>
</evidence>
<keyword evidence="2 4" id="KW-0479">Metal-binding</keyword>
<dbReference type="PROSITE" id="PS51007">
    <property type="entry name" value="CYTC"/>
    <property type="match status" value="2"/>
</dbReference>
<dbReference type="RefSeq" id="WP_136735683.1">
    <property type="nucleotide sequence ID" value="NZ_SWDB01000018.1"/>
</dbReference>
<keyword evidence="8" id="KW-1185">Reference proteome</keyword>
<protein>
    <submittedName>
        <fullName evidence="7">Cytochrome c</fullName>
    </submittedName>
</protein>
<comment type="caution">
    <text evidence="7">The sequence shown here is derived from an EMBL/GenBank/DDBJ whole genome shotgun (WGS) entry which is preliminary data.</text>
</comment>
<proteinExistence type="predicted"/>
<dbReference type="InterPro" id="IPR036909">
    <property type="entry name" value="Cyt_c-like_dom_sf"/>
</dbReference>
<dbReference type="Pfam" id="PF00034">
    <property type="entry name" value="Cytochrom_C"/>
    <property type="match status" value="1"/>
</dbReference>
<evidence type="ECO:0000256" key="4">
    <source>
        <dbReference type="PROSITE-ProRule" id="PRU00433"/>
    </source>
</evidence>
<dbReference type="GO" id="GO:0009055">
    <property type="term" value="F:electron transfer activity"/>
    <property type="evidence" value="ECO:0007669"/>
    <property type="project" value="InterPro"/>
</dbReference>
<evidence type="ECO:0000256" key="3">
    <source>
        <dbReference type="ARBA" id="ARBA00023004"/>
    </source>
</evidence>
<keyword evidence="1 4" id="KW-0349">Heme</keyword>
<evidence type="ECO:0000259" key="6">
    <source>
        <dbReference type="PROSITE" id="PS51007"/>
    </source>
</evidence>
<dbReference type="Proteomes" id="UP000307999">
    <property type="component" value="Unassembled WGS sequence"/>
</dbReference>
<gene>
    <name evidence="7" type="ORF">E8M12_08360</name>
</gene>
<keyword evidence="3 4" id="KW-0408">Iron</keyword>
<dbReference type="InterPro" id="IPR009056">
    <property type="entry name" value="Cyt_c-like_dom"/>
</dbReference>
<dbReference type="PANTHER" id="PTHR35008:SF4">
    <property type="entry name" value="BLL4482 PROTEIN"/>
    <property type="match status" value="1"/>
</dbReference>
<evidence type="ECO:0000313" key="7">
    <source>
        <dbReference type="EMBL" id="TKB45598.1"/>
    </source>
</evidence>
<sequence length="273" mass="29579">MKHGIVVIILTLVINTPLMAFETNPEIERGHYLVRDMLSCTHCHGEDLGGAEGVQVAGITSNAPNITDDEDTGIGGWTDKQVSQSIRNGIRPDGSYIGAPMPVNTYKNISDDDLKAIVAYLRSLPLVNRTIKPSEMTVKSRKQHGPVIDKVPAPDGQDPVAKGKYVYELIYCSLCHNAFQNNELYVGVGGNPFKQPDGSVVISSNLTPSGNLPGYSDEELKKVIKYGVRPDGSKLRPPMPTEIYHNVADTDLNDLIDFLRSLPAGEAPSPAAN</sequence>
<dbReference type="OrthoDB" id="9811281at2"/>
<dbReference type="GO" id="GO:0020037">
    <property type="term" value="F:heme binding"/>
    <property type="evidence" value="ECO:0007669"/>
    <property type="project" value="InterPro"/>
</dbReference>
<accession>A0A4U1B637</accession>
<dbReference type="SUPFAM" id="SSF46626">
    <property type="entry name" value="Cytochrome c"/>
    <property type="match status" value="2"/>
</dbReference>
<evidence type="ECO:0000256" key="2">
    <source>
        <dbReference type="ARBA" id="ARBA00022723"/>
    </source>
</evidence>
<dbReference type="PANTHER" id="PTHR35008">
    <property type="entry name" value="BLL4482 PROTEIN-RELATED"/>
    <property type="match status" value="1"/>
</dbReference>
<feature type="domain" description="Cytochrome c" evidence="6">
    <location>
        <begin position="25"/>
        <end position="125"/>
    </location>
</feature>
<dbReference type="InterPro" id="IPR051459">
    <property type="entry name" value="Cytochrome_c-type_DH"/>
</dbReference>
<evidence type="ECO:0000256" key="1">
    <source>
        <dbReference type="ARBA" id="ARBA00022617"/>
    </source>
</evidence>
<organism evidence="7 8">
    <name type="scientific">Thalassotalea mangrovi</name>
    <dbReference type="NCBI Taxonomy" id="2572245"/>
    <lineage>
        <taxon>Bacteria</taxon>
        <taxon>Pseudomonadati</taxon>
        <taxon>Pseudomonadota</taxon>
        <taxon>Gammaproteobacteria</taxon>
        <taxon>Alteromonadales</taxon>
        <taxon>Colwelliaceae</taxon>
        <taxon>Thalassotalea</taxon>
    </lineage>
</organism>
<feature type="domain" description="Cytochrome c" evidence="6">
    <location>
        <begin position="158"/>
        <end position="263"/>
    </location>
</feature>
<reference evidence="7 8" key="1">
    <citation type="submission" date="2019-04" db="EMBL/GenBank/DDBJ databases">
        <title>Thalassotalea guangxiensis sp. nov., isolated from sediment of the coastal wetland.</title>
        <authorList>
            <person name="Zheng S."/>
            <person name="Zhang D."/>
        </authorList>
    </citation>
    <scope>NUCLEOTIDE SEQUENCE [LARGE SCALE GENOMIC DNA]</scope>
    <source>
        <strain evidence="7 8">ZS-4</strain>
    </source>
</reference>